<protein>
    <recommendedName>
        <fullName evidence="2">asparagine synthase (glutamine-hydrolyzing)</fullName>
        <ecNumber evidence="2">6.3.5.4</ecNumber>
    </recommendedName>
</protein>
<dbReference type="RefSeq" id="WP_264944749.1">
    <property type="nucleotide sequence ID" value="NZ_JAPDRA010000005.1"/>
</dbReference>
<dbReference type="PROSITE" id="PS51278">
    <property type="entry name" value="GATASE_TYPE_2"/>
    <property type="match status" value="1"/>
</dbReference>
<dbReference type="PANTHER" id="PTHR43284:SF1">
    <property type="entry name" value="ASPARAGINE SYNTHETASE"/>
    <property type="match status" value="1"/>
</dbReference>
<dbReference type="SUPFAM" id="SSF56235">
    <property type="entry name" value="N-terminal nucleophile aminohydrolases (Ntn hydrolases)"/>
    <property type="match status" value="1"/>
</dbReference>
<gene>
    <name evidence="5" type="ORF">ACFQ1E_11420</name>
</gene>
<reference evidence="6" key="1">
    <citation type="journal article" date="2019" name="Int. J. Syst. Evol. Microbiol.">
        <title>The Global Catalogue of Microorganisms (GCM) 10K type strain sequencing project: providing services to taxonomists for standard genome sequencing and annotation.</title>
        <authorList>
            <consortium name="The Broad Institute Genomics Platform"/>
            <consortium name="The Broad Institute Genome Sequencing Center for Infectious Disease"/>
            <person name="Wu L."/>
            <person name="Ma J."/>
        </authorList>
    </citation>
    <scope>NUCLEOTIDE SEQUENCE [LARGE SCALE GENOMIC DNA]</scope>
    <source>
        <strain evidence="6">CCUG 62982</strain>
    </source>
</reference>
<evidence type="ECO:0000313" key="6">
    <source>
        <dbReference type="Proteomes" id="UP001596977"/>
    </source>
</evidence>
<dbReference type="InterPro" id="IPR001962">
    <property type="entry name" value="Asn_synthase"/>
</dbReference>
<comment type="caution">
    <text evidence="5">The sequence shown here is derived from an EMBL/GenBank/DDBJ whole genome shotgun (WGS) entry which is preliminary data.</text>
</comment>
<evidence type="ECO:0000313" key="5">
    <source>
        <dbReference type="EMBL" id="MFD0946949.1"/>
    </source>
</evidence>
<keyword evidence="6" id="KW-1185">Reference proteome</keyword>
<dbReference type="Pfam" id="PF13537">
    <property type="entry name" value="GATase_7"/>
    <property type="match status" value="1"/>
</dbReference>
<feature type="domain" description="Glutamine amidotransferase type-2" evidence="4">
    <location>
        <begin position="1"/>
        <end position="203"/>
    </location>
</feature>
<dbReference type="Gene3D" id="3.60.20.10">
    <property type="entry name" value="Glutamine Phosphoribosylpyrophosphate, subunit 1, domain 1"/>
    <property type="match status" value="1"/>
</dbReference>
<dbReference type="EC" id="6.3.5.4" evidence="2"/>
<dbReference type="SUPFAM" id="SSF52402">
    <property type="entry name" value="Adenine nucleotide alpha hydrolases-like"/>
    <property type="match status" value="1"/>
</dbReference>
<dbReference type="InterPro" id="IPR017932">
    <property type="entry name" value="GATase_2_dom"/>
</dbReference>
<dbReference type="Proteomes" id="UP001596977">
    <property type="component" value="Unassembled WGS sequence"/>
</dbReference>
<organism evidence="5 6">
    <name type="scientific">Sphingomonas canadensis</name>
    <dbReference type="NCBI Taxonomy" id="1219257"/>
    <lineage>
        <taxon>Bacteria</taxon>
        <taxon>Pseudomonadati</taxon>
        <taxon>Pseudomonadota</taxon>
        <taxon>Alphaproteobacteria</taxon>
        <taxon>Sphingomonadales</taxon>
        <taxon>Sphingomonadaceae</taxon>
        <taxon>Sphingomonas</taxon>
    </lineage>
</organism>
<dbReference type="InterPro" id="IPR014729">
    <property type="entry name" value="Rossmann-like_a/b/a_fold"/>
</dbReference>
<evidence type="ECO:0000256" key="2">
    <source>
        <dbReference type="ARBA" id="ARBA00012737"/>
    </source>
</evidence>
<name>A0ABW3H6R5_9SPHN</name>
<evidence type="ECO:0000256" key="3">
    <source>
        <dbReference type="ARBA" id="ARBA00048741"/>
    </source>
</evidence>
<proteinExistence type="predicted"/>
<dbReference type="Pfam" id="PF00733">
    <property type="entry name" value="Asn_synthase"/>
    <property type="match status" value="1"/>
</dbReference>
<evidence type="ECO:0000256" key="1">
    <source>
        <dbReference type="ARBA" id="ARBA00005187"/>
    </source>
</evidence>
<accession>A0ABW3H6R5</accession>
<dbReference type="EMBL" id="JBHTJG010000005">
    <property type="protein sequence ID" value="MFD0946949.1"/>
    <property type="molecule type" value="Genomic_DNA"/>
</dbReference>
<dbReference type="PANTHER" id="PTHR43284">
    <property type="entry name" value="ASPARAGINE SYNTHETASE (GLUTAMINE-HYDROLYZING)"/>
    <property type="match status" value="1"/>
</dbReference>
<comment type="catalytic activity">
    <reaction evidence="3">
        <text>L-aspartate + L-glutamine + ATP + H2O = L-asparagine + L-glutamate + AMP + diphosphate + H(+)</text>
        <dbReference type="Rhea" id="RHEA:12228"/>
        <dbReference type="ChEBI" id="CHEBI:15377"/>
        <dbReference type="ChEBI" id="CHEBI:15378"/>
        <dbReference type="ChEBI" id="CHEBI:29985"/>
        <dbReference type="ChEBI" id="CHEBI:29991"/>
        <dbReference type="ChEBI" id="CHEBI:30616"/>
        <dbReference type="ChEBI" id="CHEBI:33019"/>
        <dbReference type="ChEBI" id="CHEBI:58048"/>
        <dbReference type="ChEBI" id="CHEBI:58359"/>
        <dbReference type="ChEBI" id="CHEBI:456215"/>
        <dbReference type="EC" id="6.3.5.4"/>
    </reaction>
</comment>
<dbReference type="Gene3D" id="3.40.50.620">
    <property type="entry name" value="HUPs"/>
    <property type="match status" value="2"/>
</dbReference>
<evidence type="ECO:0000259" key="4">
    <source>
        <dbReference type="PROSITE" id="PS51278"/>
    </source>
</evidence>
<dbReference type="InterPro" id="IPR029055">
    <property type="entry name" value="Ntn_hydrolases_N"/>
</dbReference>
<comment type="pathway">
    <text evidence="1">Amino-acid biosynthesis; L-asparagine biosynthesis; L-asparagine from L-aspartate (L-Gln route): step 1/1.</text>
</comment>
<dbReference type="InterPro" id="IPR051786">
    <property type="entry name" value="ASN_synthetase/amidase"/>
</dbReference>
<sequence length="595" mass="65245">MQPIFGIFDRRGGSVGPRMDAMARAFSAAGLGPASLHSHGSIALGASDGDRSRAADATLLIAADARIDDRATLGDALGLSPAEMRAMDSAALILAAYRRWGADCPKHLIGDYAFVIWDSAAQQLFCARDHVGARPFYYALDGQHLAFASAIEVVLAAPGVDRAFDADAVAHGLVSRFPLSAAHTAYAAVRRLPPGHSMIVTSTHAAISRYWCPEQLHRLELADDGEYAQRLRALHRQAVADRLDGEGLGVHVSGGLDTSSIVAVGSALLREQGRPPFMGFAWSLPEPGSEPSWIAAARVQEDLEIHAPVPTAEDFISLLRADGTMSPDAGNMLQESAVQREAERRGIRAILSGWGGDEAATFNGPGYIPDLLRGGHWGRLREEARKANCSLLRFVIGQAVLPVLGATRTRQERARHRARVARSFVAPEIRARLLARPVPPPRTGSIRQVQFETFFSGYLATRLEDWAISGHRRGIEYRYPMLDRRLMEFAHSLPPTQVHTPEWRRWAFRNAMRDILPPEICWNTNKNEVQRIEHVDLVTGEAFGRVAAQLRARAVPPSRAAWLDMPRLLADLDSAAAGNMRGLQHRRLALQFLDF</sequence>